<protein>
    <submittedName>
        <fullName evidence="1">Uncharacterized protein</fullName>
    </submittedName>
</protein>
<sequence length="170" mass="20426">MSETTQSEAEAYALEEIRKLRVLYQSALSFRLETKKKMRDIVLHWMNVKISQYFIKWKLLRVKYTYYQKVKMKWISHLQKRRSSQKDAVKTNREKFDRKKYMIANMVRNEAHINAIERKVKTEIELRARTAQVNVIRNLLKSRVESGRKCEAPRNFKSASGRCRTFSFVN</sequence>
<proteinExistence type="predicted"/>
<name>A0A1R2CSL8_9CILI</name>
<evidence type="ECO:0000313" key="1">
    <source>
        <dbReference type="EMBL" id="OMJ92004.1"/>
    </source>
</evidence>
<comment type="caution">
    <text evidence="1">The sequence shown here is derived from an EMBL/GenBank/DDBJ whole genome shotgun (WGS) entry which is preliminary data.</text>
</comment>
<accession>A0A1R2CSL8</accession>
<keyword evidence="2" id="KW-1185">Reference proteome</keyword>
<gene>
    <name evidence="1" type="ORF">SteCoe_5321</name>
</gene>
<reference evidence="1 2" key="1">
    <citation type="submission" date="2016-11" db="EMBL/GenBank/DDBJ databases">
        <title>The macronuclear genome of Stentor coeruleus: a giant cell with tiny introns.</title>
        <authorList>
            <person name="Slabodnick M."/>
            <person name="Ruby J.G."/>
            <person name="Reiff S.B."/>
            <person name="Swart E.C."/>
            <person name="Gosai S."/>
            <person name="Prabakaran S."/>
            <person name="Witkowska E."/>
            <person name="Larue G.E."/>
            <person name="Fisher S."/>
            <person name="Freeman R.M."/>
            <person name="Gunawardena J."/>
            <person name="Chu W."/>
            <person name="Stover N.A."/>
            <person name="Gregory B.D."/>
            <person name="Nowacki M."/>
            <person name="Derisi J."/>
            <person name="Roy S.W."/>
            <person name="Marshall W.F."/>
            <person name="Sood P."/>
        </authorList>
    </citation>
    <scope>NUCLEOTIDE SEQUENCE [LARGE SCALE GENOMIC DNA]</scope>
    <source>
        <strain evidence="1">WM001</strain>
    </source>
</reference>
<dbReference type="Proteomes" id="UP000187209">
    <property type="component" value="Unassembled WGS sequence"/>
</dbReference>
<evidence type="ECO:0000313" key="2">
    <source>
        <dbReference type="Proteomes" id="UP000187209"/>
    </source>
</evidence>
<dbReference type="EMBL" id="MPUH01000070">
    <property type="protein sequence ID" value="OMJ92004.1"/>
    <property type="molecule type" value="Genomic_DNA"/>
</dbReference>
<dbReference type="AlphaFoldDB" id="A0A1R2CSL8"/>
<organism evidence="1 2">
    <name type="scientific">Stentor coeruleus</name>
    <dbReference type="NCBI Taxonomy" id="5963"/>
    <lineage>
        <taxon>Eukaryota</taxon>
        <taxon>Sar</taxon>
        <taxon>Alveolata</taxon>
        <taxon>Ciliophora</taxon>
        <taxon>Postciliodesmatophora</taxon>
        <taxon>Heterotrichea</taxon>
        <taxon>Heterotrichida</taxon>
        <taxon>Stentoridae</taxon>
        <taxon>Stentor</taxon>
    </lineage>
</organism>